<gene>
    <name evidence="1" type="ORF">B5M47_02830</name>
</gene>
<proteinExistence type="predicted"/>
<accession>A0A1W9NXF8</accession>
<dbReference type="Proteomes" id="UP000192520">
    <property type="component" value="Unassembled WGS sequence"/>
</dbReference>
<evidence type="ECO:0000313" key="1">
    <source>
        <dbReference type="EMBL" id="OQX50851.1"/>
    </source>
</evidence>
<reference evidence="2" key="1">
    <citation type="submission" date="2017-03" db="EMBL/GenBank/DDBJ databases">
        <title>Novel pathways for hydrocarbon cycling and metabolic interdependencies in hydrothermal sediment communities.</title>
        <authorList>
            <person name="Dombrowski N."/>
            <person name="Seitz K."/>
            <person name="Teske A."/>
            <person name="Baker B."/>
        </authorList>
    </citation>
    <scope>NUCLEOTIDE SEQUENCE [LARGE SCALE GENOMIC DNA]</scope>
</reference>
<dbReference type="EMBL" id="MZGJ01000016">
    <property type="protein sequence ID" value="OQX50851.1"/>
    <property type="molecule type" value="Genomic_DNA"/>
</dbReference>
<organism evidence="1 2">
    <name type="scientific">candidate division CPR3 bacterium 4484_211</name>
    <dbReference type="NCBI Taxonomy" id="1968527"/>
    <lineage>
        <taxon>Bacteria</taxon>
        <taxon>Bacteria division CPR3</taxon>
    </lineage>
</organism>
<name>A0A1W9NXF8_UNCC3</name>
<comment type="caution">
    <text evidence="1">The sequence shown here is derived from an EMBL/GenBank/DDBJ whole genome shotgun (WGS) entry which is preliminary data.</text>
</comment>
<dbReference type="AlphaFoldDB" id="A0A1W9NXF8"/>
<evidence type="ECO:0000313" key="2">
    <source>
        <dbReference type="Proteomes" id="UP000192520"/>
    </source>
</evidence>
<protein>
    <submittedName>
        <fullName evidence="1">Uncharacterized protein</fullName>
    </submittedName>
</protein>
<sequence length="67" mass="8015">MKEQFNYQEYQKLLDRQEFIMRVKQVLSGELDETSVLTKDPKEIKQWLVEDLGERAEELTVENLRGV</sequence>